<dbReference type="AlphaFoldDB" id="A0A1Y1XHF1"/>
<dbReference type="Pfam" id="PF09346">
    <property type="entry name" value="SMI1_KNR4"/>
    <property type="match status" value="1"/>
</dbReference>
<keyword evidence="3" id="KW-1185">Reference proteome</keyword>
<comment type="caution">
    <text evidence="2">The sequence shown here is derived from an EMBL/GenBank/DDBJ whole genome shotgun (WGS) entry which is preliminary data.</text>
</comment>
<reference evidence="2 3" key="2">
    <citation type="submission" date="2016-08" db="EMBL/GenBank/DDBJ databases">
        <title>Pervasive Adenine N6-methylation of Active Genes in Fungi.</title>
        <authorList>
            <consortium name="DOE Joint Genome Institute"/>
            <person name="Mondo S.J."/>
            <person name="Dannebaum R.O."/>
            <person name="Kuo R.C."/>
            <person name="Labutti K."/>
            <person name="Haridas S."/>
            <person name="Kuo A."/>
            <person name="Salamov A."/>
            <person name="Ahrendt S.R."/>
            <person name="Lipzen A."/>
            <person name="Sullivan W."/>
            <person name="Andreopoulos W.B."/>
            <person name="Clum A."/>
            <person name="Lindquist E."/>
            <person name="Daum C."/>
            <person name="Ramamoorthy G.K."/>
            <person name="Gryganskyi A."/>
            <person name="Culley D."/>
            <person name="Magnuson J.K."/>
            <person name="James T.Y."/>
            <person name="O'Malley M.A."/>
            <person name="Stajich J.E."/>
            <person name="Spatafora J.W."/>
            <person name="Visel A."/>
            <person name="Grigoriev I.V."/>
        </authorList>
    </citation>
    <scope>NUCLEOTIDE SEQUENCE [LARGE SCALE GENOMIC DNA]</scope>
    <source>
        <strain evidence="2 3">S4</strain>
    </source>
</reference>
<proteinExistence type="predicted"/>
<dbReference type="OrthoDB" id="10433455at2759"/>
<evidence type="ECO:0000313" key="2">
    <source>
        <dbReference type="EMBL" id="ORX85167.1"/>
    </source>
</evidence>
<evidence type="ECO:0000313" key="3">
    <source>
        <dbReference type="Proteomes" id="UP000193944"/>
    </source>
</evidence>
<organism evidence="2 3">
    <name type="scientific">Anaeromyces robustus</name>
    <dbReference type="NCBI Taxonomy" id="1754192"/>
    <lineage>
        <taxon>Eukaryota</taxon>
        <taxon>Fungi</taxon>
        <taxon>Fungi incertae sedis</taxon>
        <taxon>Chytridiomycota</taxon>
        <taxon>Chytridiomycota incertae sedis</taxon>
        <taxon>Neocallimastigomycetes</taxon>
        <taxon>Neocallimastigales</taxon>
        <taxon>Neocallimastigaceae</taxon>
        <taxon>Anaeromyces</taxon>
    </lineage>
</organism>
<protein>
    <recommendedName>
        <fullName evidence="1">Knr4/Smi1-like domain-containing protein</fullName>
    </recommendedName>
</protein>
<gene>
    <name evidence="2" type="ORF">BCR32DRAFT_290835</name>
</gene>
<feature type="domain" description="Knr4/Smi1-like" evidence="1">
    <location>
        <begin position="21"/>
        <end position="130"/>
    </location>
</feature>
<dbReference type="InterPro" id="IPR018958">
    <property type="entry name" value="Knr4/Smi1-like_dom"/>
</dbReference>
<evidence type="ECO:0000259" key="1">
    <source>
        <dbReference type="Pfam" id="PF09346"/>
    </source>
</evidence>
<name>A0A1Y1XHF1_9FUNG</name>
<dbReference type="Proteomes" id="UP000193944">
    <property type="component" value="Unassembled WGS sequence"/>
</dbReference>
<dbReference type="EMBL" id="MCFG01000039">
    <property type="protein sequence ID" value="ORX85167.1"/>
    <property type="molecule type" value="Genomic_DNA"/>
</dbReference>
<sequence>MDNKYEYKNIRELFQLDQPEGLSKEYIERIRQQFNGLPKALENYYKLCGGCKDMNSAQNFLLAPDKKYGYTSIDKFIYPGYCPFYIENQCVNIWGIKQSDINQENPEVYITQDNGKTWEPTNDSVSQFLISQAYMNALFSMEYSTEEFYRITSNQIKQLSKQFSFVEDAKSNINNGIQFLQPYEDTIIIIINSNDEIGDLCYSSRSEKHFNEINKIIYTILGIELSSDEE</sequence>
<reference evidence="2 3" key="1">
    <citation type="submission" date="2016-08" db="EMBL/GenBank/DDBJ databases">
        <title>A Parts List for Fungal Cellulosomes Revealed by Comparative Genomics.</title>
        <authorList>
            <consortium name="DOE Joint Genome Institute"/>
            <person name="Haitjema C.H."/>
            <person name="Gilmore S.P."/>
            <person name="Henske J.K."/>
            <person name="Solomon K.V."/>
            <person name="De Groot R."/>
            <person name="Kuo A."/>
            <person name="Mondo S.J."/>
            <person name="Salamov A.A."/>
            <person name="Labutti K."/>
            <person name="Zhao Z."/>
            <person name="Chiniquy J."/>
            <person name="Barry K."/>
            <person name="Brewer H.M."/>
            <person name="Purvine S.O."/>
            <person name="Wright A.T."/>
            <person name="Boxma B."/>
            <person name="Van Alen T."/>
            <person name="Hackstein J.H."/>
            <person name="Baker S.E."/>
            <person name="Grigoriev I.V."/>
            <person name="O'Malley M.A."/>
        </authorList>
    </citation>
    <scope>NUCLEOTIDE SEQUENCE [LARGE SCALE GENOMIC DNA]</scope>
    <source>
        <strain evidence="2 3">S4</strain>
    </source>
</reference>
<accession>A0A1Y1XHF1</accession>